<evidence type="ECO:0000313" key="21">
    <source>
        <dbReference type="Proteomes" id="UP000634919"/>
    </source>
</evidence>
<keyword evidence="7 17" id="KW-0732">Signal</keyword>
<feature type="domain" description="TonB-dependent receptor plug" evidence="19">
    <location>
        <begin position="72"/>
        <end position="169"/>
    </location>
</feature>
<dbReference type="Gene3D" id="2.40.170.20">
    <property type="entry name" value="TonB-dependent receptor, beta-barrel domain"/>
    <property type="match status" value="1"/>
</dbReference>
<dbReference type="Proteomes" id="UP000634919">
    <property type="component" value="Unassembled WGS sequence"/>
</dbReference>
<keyword evidence="5" id="KW-0410">Iron transport</keyword>
<name>A0ABR8S7H2_9BURK</name>
<evidence type="ECO:0000256" key="8">
    <source>
        <dbReference type="ARBA" id="ARBA00023004"/>
    </source>
</evidence>
<evidence type="ECO:0000256" key="5">
    <source>
        <dbReference type="ARBA" id="ARBA00022496"/>
    </source>
</evidence>
<comment type="similarity">
    <text evidence="2 14 16">Belongs to the TonB-dependent receptor family.</text>
</comment>
<evidence type="ECO:0000256" key="14">
    <source>
        <dbReference type="PROSITE-ProRule" id="PRU01360"/>
    </source>
</evidence>
<keyword evidence="12 20" id="KW-0675">Receptor</keyword>
<feature type="domain" description="TonB-dependent receptor-like beta-barrel" evidence="18">
    <location>
        <begin position="250"/>
        <end position="698"/>
    </location>
</feature>
<dbReference type="InterPro" id="IPR010917">
    <property type="entry name" value="TonB_rcpt_CS"/>
</dbReference>
<dbReference type="RefSeq" id="WP_191721842.1">
    <property type="nucleotide sequence ID" value="NZ_JACSQK010000002.1"/>
</dbReference>
<evidence type="ECO:0000313" key="20">
    <source>
        <dbReference type="EMBL" id="MBD7959413.1"/>
    </source>
</evidence>
<dbReference type="PANTHER" id="PTHR32552">
    <property type="entry name" value="FERRICHROME IRON RECEPTOR-RELATED"/>
    <property type="match status" value="1"/>
</dbReference>
<keyword evidence="9" id="KW-0406">Ion transport</keyword>
<dbReference type="InterPro" id="IPR000531">
    <property type="entry name" value="Beta-barrel_TonB"/>
</dbReference>
<evidence type="ECO:0000256" key="6">
    <source>
        <dbReference type="ARBA" id="ARBA00022692"/>
    </source>
</evidence>
<dbReference type="InterPro" id="IPR036942">
    <property type="entry name" value="Beta-barrel_TonB_sf"/>
</dbReference>
<dbReference type="InterPro" id="IPR010105">
    <property type="entry name" value="TonB_sidphr_rcpt"/>
</dbReference>
<keyword evidence="8" id="KW-0408">Iron</keyword>
<reference evidence="20 21" key="1">
    <citation type="submission" date="2020-08" db="EMBL/GenBank/DDBJ databases">
        <title>A Genomic Blueprint of the Chicken Gut Microbiome.</title>
        <authorList>
            <person name="Gilroy R."/>
            <person name="Ravi A."/>
            <person name="Getino M."/>
            <person name="Pursley I."/>
            <person name="Horton D.L."/>
            <person name="Alikhan N.-F."/>
            <person name="Baker D."/>
            <person name="Gharbi K."/>
            <person name="Hall N."/>
            <person name="Watson M."/>
            <person name="Adriaenssens E.M."/>
            <person name="Foster-Nyarko E."/>
            <person name="Jarju S."/>
            <person name="Secka A."/>
            <person name="Antonio M."/>
            <person name="Oren A."/>
            <person name="Chaudhuri R."/>
            <person name="La Ragione R.M."/>
            <person name="Hildebrand F."/>
            <person name="Pallen M.J."/>
        </authorList>
    </citation>
    <scope>NUCLEOTIDE SEQUENCE [LARGE SCALE GENOMIC DNA]</scope>
    <source>
        <strain evidence="20 21">Sa2CVA6</strain>
    </source>
</reference>
<evidence type="ECO:0000256" key="15">
    <source>
        <dbReference type="PROSITE-ProRule" id="PRU10144"/>
    </source>
</evidence>
<feature type="short sequence motif" description="TonB C-terminal box" evidence="15">
    <location>
        <begin position="715"/>
        <end position="732"/>
    </location>
</feature>
<evidence type="ECO:0000256" key="4">
    <source>
        <dbReference type="ARBA" id="ARBA00022452"/>
    </source>
</evidence>
<keyword evidence="11 14" id="KW-0472">Membrane</keyword>
<dbReference type="PROSITE" id="PS52016">
    <property type="entry name" value="TONB_DEPENDENT_REC_3"/>
    <property type="match status" value="1"/>
</dbReference>
<dbReference type="SUPFAM" id="SSF56935">
    <property type="entry name" value="Porins"/>
    <property type="match status" value="1"/>
</dbReference>
<dbReference type="PROSITE" id="PS01156">
    <property type="entry name" value="TONB_DEPENDENT_REC_2"/>
    <property type="match status" value="1"/>
</dbReference>
<dbReference type="EMBL" id="JACSQK010000002">
    <property type="protein sequence ID" value="MBD7959413.1"/>
    <property type="molecule type" value="Genomic_DNA"/>
</dbReference>
<keyword evidence="10 16" id="KW-0798">TonB box</keyword>
<keyword evidence="6 14" id="KW-0812">Transmembrane</keyword>
<evidence type="ECO:0000256" key="9">
    <source>
        <dbReference type="ARBA" id="ARBA00023065"/>
    </source>
</evidence>
<keyword evidence="21" id="KW-1185">Reference proteome</keyword>
<evidence type="ECO:0000256" key="12">
    <source>
        <dbReference type="ARBA" id="ARBA00023170"/>
    </source>
</evidence>
<evidence type="ECO:0000256" key="17">
    <source>
        <dbReference type="SAM" id="SignalP"/>
    </source>
</evidence>
<sequence length="732" mass="78983">MNHPAFTLRPIVVALSFWACGGSVWAQTETPELGTVTVEASADASAQGLSKPFAGGQVARGGRVGLLGQQDVMDTPFQLTSYTNQLIQDQQAQSVADVLLNDPAVRSARGYGNFQEIYMLRGLPMYSDDVSYNGLYGLLPRQYVASEFFERVDVLHGASAFLNGAAPGGSNLGGAISLVPKRARNLPLSRVTAGVQSGGQATAAVDISRRFGPDQNTGVRLNAVRRDGDTAVDGESRGLTALGLGLDWRSRNVRLSADVGYQNDKLKAPRPSVTPGADFIPAVPDSKTNYAQPWTYSNAKDVFATARAEWDVNDQITAWAAAGMRRGKEGNSLANPTMVNLSGDATTGRFDNQREDDVSTSELGLRARFATAGVQHQMVASASWFRHEERNAWAMLWAGPTVPTNIYNPWGSARPATDWGGGNLSSPLRAQEDRTQSVALADTLSFYDERVRLTLGLRHQTIEQNSYSNATGAPTGSYKKSATTPVVGLVFKASEQLSLYGNYIEGLVKGDTAPQVDSSNQIVANGGEVFSPYRTKQKEVGLKWENQNLGATLALYTMDRPLSHLQQQGSQLVYGEFGKQRYRGMEVNVFGEPIKGLRVLGGVSFTQAKLKATQGGVDQGNTVIGVPKHQMTLGADWDVPGMSGLSLNARVIHTASQFANTANTLKVAAWTRTDLGVRYLMDMGNDRLLTLRARVDNVLDKRYWASVGGYPGSNYLVQSAPRTFALSASVDF</sequence>
<evidence type="ECO:0000256" key="7">
    <source>
        <dbReference type="ARBA" id="ARBA00022729"/>
    </source>
</evidence>
<evidence type="ECO:0000256" key="2">
    <source>
        <dbReference type="ARBA" id="ARBA00009810"/>
    </source>
</evidence>
<evidence type="ECO:0000256" key="3">
    <source>
        <dbReference type="ARBA" id="ARBA00022448"/>
    </source>
</evidence>
<feature type="chain" id="PRO_5045833239" evidence="17">
    <location>
        <begin position="27"/>
        <end position="732"/>
    </location>
</feature>
<dbReference type="NCBIfam" id="TIGR01783">
    <property type="entry name" value="TonB-siderophor"/>
    <property type="match status" value="1"/>
</dbReference>
<evidence type="ECO:0000259" key="18">
    <source>
        <dbReference type="Pfam" id="PF00593"/>
    </source>
</evidence>
<dbReference type="Gene3D" id="2.170.130.10">
    <property type="entry name" value="TonB-dependent receptor, plug domain"/>
    <property type="match status" value="1"/>
</dbReference>
<feature type="signal peptide" evidence="17">
    <location>
        <begin position="1"/>
        <end position="26"/>
    </location>
</feature>
<protein>
    <submittedName>
        <fullName evidence="20">TonB-dependent siderophore receptor</fullName>
    </submittedName>
</protein>
<keyword evidence="3 14" id="KW-0813">Transport</keyword>
<dbReference type="PANTHER" id="PTHR32552:SF82">
    <property type="entry name" value="FCUA PROTEIN"/>
    <property type="match status" value="1"/>
</dbReference>
<evidence type="ECO:0000256" key="1">
    <source>
        <dbReference type="ARBA" id="ARBA00004571"/>
    </source>
</evidence>
<gene>
    <name evidence="20" type="ORF">H9646_02885</name>
</gene>
<accession>A0ABR8S7H2</accession>
<evidence type="ECO:0000256" key="16">
    <source>
        <dbReference type="RuleBase" id="RU003357"/>
    </source>
</evidence>
<evidence type="ECO:0000256" key="10">
    <source>
        <dbReference type="ARBA" id="ARBA00023077"/>
    </source>
</evidence>
<dbReference type="InterPro" id="IPR039426">
    <property type="entry name" value="TonB-dep_rcpt-like"/>
</dbReference>
<dbReference type="InterPro" id="IPR012910">
    <property type="entry name" value="Plug_dom"/>
</dbReference>
<dbReference type="Pfam" id="PF07715">
    <property type="entry name" value="Plug"/>
    <property type="match status" value="1"/>
</dbReference>
<evidence type="ECO:0000256" key="11">
    <source>
        <dbReference type="ARBA" id="ARBA00023136"/>
    </source>
</evidence>
<evidence type="ECO:0000256" key="13">
    <source>
        <dbReference type="ARBA" id="ARBA00023237"/>
    </source>
</evidence>
<organism evidence="20 21">
    <name type="scientific">Comamonas avium</name>
    <dbReference type="NCBI Taxonomy" id="2762231"/>
    <lineage>
        <taxon>Bacteria</taxon>
        <taxon>Pseudomonadati</taxon>
        <taxon>Pseudomonadota</taxon>
        <taxon>Betaproteobacteria</taxon>
        <taxon>Burkholderiales</taxon>
        <taxon>Comamonadaceae</taxon>
        <taxon>Comamonas</taxon>
    </lineage>
</organism>
<comment type="subcellular location">
    <subcellularLocation>
        <location evidence="1 14">Cell outer membrane</location>
        <topology evidence="1 14">Multi-pass membrane protein</topology>
    </subcellularLocation>
</comment>
<proteinExistence type="inferred from homology"/>
<dbReference type="InterPro" id="IPR037066">
    <property type="entry name" value="Plug_dom_sf"/>
</dbReference>
<comment type="caution">
    <text evidence="20">The sequence shown here is derived from an EMBL/GenBank/DDBJ whole genome shotgun (WGS) entry which is preliminary data.</text>
</comment>
<dbReference type="Pfam" id="PF00593">
    <property type="entry name" value="TonB_dep_Rec_b-barrel"/>
    <property type="match status" value="1"/>
</dbReference>
<keyword evidence="4 14" id="KW-1134">Transmembrane beta strand</keyword>
<keyword evidence="13 14" id="KW-0998">Cell outer membrane</keyword>
<evidence type="ECO:0000259" key="19">
    <source>
        <dbReference type="Pfam" id="PF07715"/>
    </source>
</evidence>
<dbReference type="CDD" id="cd01347">
    <property type="entry name" value="ligand_gated_channel"/>
    <property type="match status" value="1"/>
</dbReference>